<dbReference type="AlphaFoldDB" id="D8PLR3"/>
<dbReference type="VEuPathDB" id="FungiDB:SCHCODRAFT_02487723"/>
<evidence type="ECO:0000256" key="5">
    <source>
        <dbReference type="ARBA" id="ARBA00022776"/>
    </source>
</evidence>
<evidence type="ECO:0000256" key="4">
    <source>
        <dbReference type="ARBA" id="ARBA00022618"/>
    </source>
</evidence>
<dbReference type="HOGENOM" id="CLU_004446_1_0_1"/>
<dbReference type="GO" id="GO:0007076">
    <property type="term" value="P:mitotic chromosome condensation"/>
    <property type="evidence" value="ECO:0007669"/>
    <property type="project" value="InterPro"/>
</dbReference>
<dbReference type="GO" id="GO:0051301">
    <property type="term" value="P:cell division"/>
    <property type="evidence" value="ECO:0007669"/>
    <property type="project" value="UniProtKB-KW"/>
</dbReference>
<evidence type="ECO:0000256" key="1">
    <source>
        <dbReference type="ARBA" id="ARBA00004286"/>
    </source>
</evidence>
<dbReference type="InterPro" id="IPR011989">
    <property type="entry name" value="ARM-like"/>
</dbReference>
<dbReference type="InterPro" id="IPR027165">
    <property type="entry name" value="CND3"/>
</dbReference>
<dbReference type="eggNOG" id="KOG2025">
    <property type="taxonomic scope" value="Eukaryota"/>
</dbReference>
<comment type="similarity">
    <text evidence="2">Belongs to the CND3 (condensin subunit 3) family.</text>
</comment>
<evidence type="ECO:0000256" key="6">
    <source>
        <dbReference type="ARBA" id="ARBA00023067"/>
    </source>
</evidence>
<dbReference type="InterPro" id="IPR016024">
    <property type="entry name" value="ARM-type_fold"/>
</dbReference>
<dbReference type="Proteomes" id="UP000007431">
    <property type="component" value="Unassembled WGS sequence"/>
</dbReference>
<dbReference type="STRING" id="578458.D8PLR3"/>
<dbReference type="PANTHER" id="PTHR14418">
    <property type="entry name" value="CONDENSIN COMPLEX SUBUNIT 3-RELATED"/>
    <property type="match status" value="1"/>
</dbReference>
<dbReference type="Pfam" id="PF12719">
    <property type="entry name" value="Cnd3"/>
    <property type="match status" value="2"/>
</dbReference>
<proteinExistence type="inferred from homology"/>
<keyword evidence="7" id="KW-0131">Cell cycle</keyword>
<gene>
    <name evidence="10" type="ORF">SCHCODRAFT_46653</name>
</gene>
<reference evidence="10 11" key="1">
    <citation type="journal article" date="2010" name="Nat. Biotechnol.">
        <title>Genome sequence of the model mushroom Schizophyllum commune.</title>
        <authorList>
            <person name="Ohm R.A."/>
            <person name="de Jong J.F."/>
            <person name="Lugones L.G."/>
            <person name="Aerts A."/>
            <person name="Kothe E."/>
            <person name="Stajich J.E."/>
            <person name="de Vries R.P."/>
            <person name="Record E."/>
            <person name="Levasseur A."/>
            <person name="Baker S.E."/>
            <person name="Bartholomew K.A."/>
            <person name="Coutinho P.M."/>
            <person name="Erdmann S."/>
            <person name="Fowler T.J."/>
            <person name="Gathman A.C."/>
            <person name="Lombard V."/>
            <person name="Henrissat B."/>
            <person name="Knabe N."/>
            <person name="Kuees U."/>
            <person name="Lilly W.W."/>
            <person name="Lindquist E."/>
            <person name="Lucas S."/>
            <person name="Magnuson J.K."/>
            <person name="Piumi F."/>
            <person name="Raudaskoski M."/>
            <person name="Salamov A."/>
            <person name="Schmutz J."/>
            <person name="Schwarze F.W.M.R."/>
            <person name="vanKuyk P.A."/>
            <person name="Horton J.S."/>
            <person name="Grigoriev I.V."/>
            <person name="Woesten H.A.B."/>
        </authorList>
    </citation>
    <scope>NUCLEOTIDE SEQUENCE [LARGE SCALE GENOMIC DNA]</scope>
    <source>
        <strain evidence="11">H4-8 / FGSC 9210</strain>
    </source>
</reference>
<keyword evidence="6" id="KW-0226">DNA condensation</keyword>
<evidence type="ECO:0000256" key="7">
    <source>
        <dbReference type="ARBA" id="ARBA00023306"/>
    </source>
</evidence>
<evidence type="ECO:0000256" key="2">
    <source>
        <dbReference type="ARBA" id="ARBA00006533"/>
    </source>
</evidence>
<protein>
    <recommendedName>
        <fullName evidence="9">Nuclear condensin complex subunit 3 C-terminal domain-containing protein</fullName>
    </recommendedName>
</protein>
<organism evidence="11">
    <name type="scientific">Schizophyllum commune (strain H4-8 / FGSC 9210)</name>
    <name type="common">Split gill fungus</name>
    <dbReference type="NCBI Taxonomy" id="578458"/>
    <lineage>
        <taxon>Eukaryota</taxon>
        <taxon>Fungi</taxon>
        <taxon>Dikarya</taxon>
        <taxon>Basidiomycota</taxon>
        <taxon>Agaricomycotina</taxon>
        <taxon>Agaricomycetes</taxon>
        <taxon>Agaricomycetidae</taxon>
        <taxon>Agaricales</taxon>
        <taxon>Schizophyllaceae</taxon>
        <taxon>Schizophyllum</taxon>
    </lineage>
</organism>
<dbReference type="GO" id="GO:0000796">
    <property type="term" value="C:condensin complex"/>
    <property type="evidence" value="ECO:0007669"/>
    <property type="project" value="InterPro"/>
</dbReference>
<dbReference type="GO" id="GO:0000793">
    <property type="term" value="C:condensed chromosome"/>
    <property type="evidence" value="ECO:0007669"/>
    <property type="project" value="TreeGrafter"/>
</dbReference>
<dbReference type="EMBL" id="GL377302">
    <property type="protein sequence ID" value="EFJ04102.1"/>
    <property type="molecule type" value="Genomic_DNA"/>
</dbReference>
<dbReference type="InterPro" id="IPR025977">
    <property type="entry name" value="Cnd3_C"/>
</dbReference>
<sequence length="951" mass="107422">MPARTLSRNDSQLITGRTFPERLKGTLDAIFSQVQDNVQNHQKNQVALYKLHFEAQGTAKLCEGTKKPQNGEDFFCDVFIERLSYILDYPRKPLYNKVDRLVQFIGSYVKYMNEKGASTVSEDAEADDDDDTFASRFTAAFIRYILQGYKATNKAVRVRVVQITSHVISHLGQIELDLYNDLKTALKDRVQDKDASVRALAVTSLCKIVDTATEDEDYDTEVEELLLDALAGDPAAEVRRAVLVNLPLDERRLEFILPRLREQDAIARRLMFTKILALDSKPDEELPSAHPSKLRPEQITEIVKAGLEDRDETIRAAAAHLMASWYDEMAQLVTFLSLFDLEIGGGELARRAVEAVFKARPETVGNLQFDSECKDFTPESTLLMRIFVDYCKVHDSSRIDAVMPEIQTLATVVQKTFNSLIEDIDNEEREVFNEGLGTAKYSKMLIIDQVLHTITLMSIDHYGGLRTSALMRRMLEHPLLPSELIPRCLDVLREVIQNERDLIMMVVEIMDELRDPAAKRAADGEDGEAPDPDRSQDIDSPEATPIAKRPYNEMFKKPVAELTEDEREQVDEIDLKCLTLLQCVLERVEEPLENNAMLMGPTANVVQPAIQRDELEFKEKGLTCLGLLCTISLVKVVVEIFFQLMVDSDDDKLLAVAAHGLAKLVLAGMISAARTDGCDEESKGEDDTNERSMLELVLICCRILLNPYPSQTIRNLIIAYTHPDNLSNQPLIQCLHHALSVFAHTAAMNKDIMRSVCVLLYIPESVSLHASHLQSFRPLYEQLCAVYREQRDEGALEPSRVIAMFLEWTDPELECAARPGEGRAEDVVEGRIGQCVEFFHRQDERKPLCSMLPALRLPDGEDVDALKVQKVKLLTETLLKGRHPPPGKGPRDLVEKFDKQLEKRYTSQLEGFSREEARERDEFKALFDFVDDMLASGGEEDVKPSTRGSSR</sequence>
<evidence type="ECO:0000256" key="8">
    <source>
        <dbReference type="SAM" id="MobiDB-lite"/>
    </source>
</evidence>
<keyword evidence="11" id="KW-1185">Reference proteome</keyword>
<dbReference type="SUPFAM" id="SSF48371">
    <property type="entry name" value="ARM repeat"/>
    <property type="match status" value="1"/>
</dbReference>
<accession>D8PLR3</accession>
<dbReference type="InParanoid" id="D8PLR3"/>
<evidence type="ECO:0000256" key="3">
    <source>
        <dbReference type="ARBA" id="ARBA00022454"/>
    </source>
</evidence>
<name>D8PLR3_SCHCM</name>
<feature type="domain" description="Nuclear condensin complex subunit 3 C-terminal" evidence="9">
    <location>
        <begin position="576"/>
        <end position="632"/>
    </location>
</feature>
<feature type="domain" description="Nuclear condensin complex subunit 3 C-terminal" evidence="9">
    <location>
        <begin position="637"/>
        <end position="856"/>
    </location>
</feature>
<dbReference type="PANTHER" id="PTHR14418:SF5">
    <property type="entry name" value="CONDENSIN COMPLEX SUBUNIT 3"/>
    <property type="match status" value="1"/>
</dbReference>
<evidence type="ECO:0000313" key="10">
    <source>
        <dbReference type="EMBL" id="EFJ04102.1"/>
    </source>
</evidence>
<keyword evidence="4" id="KW-0132">Cell division</keyword>
<dbReference type="Gene3D" id="1.25.10.10">
    <property type="entry name" value="Leucine-rich Repeat Variant"/>
    <property type="match status" value="1"/>
</dbReference>
<feature type="region of interest" description="Disordered" evidence="8">
    <location>
        <begin position="517"/>
        <end position="550"/>
    </location>
</feature>
<evidence type="ECO:0000259" key="9">
    <source>
        <dbReference type="Pfam" id="PF12719"/>
    </source>
</evidence>
<keyword evidence="5" id="KW-0498">Mitosis</keyword>
<comment type="subcellular location">
    <subcellularLocation>
        <location evidence="1">Chromosome</location>
    </subcellularLocation>
</comment>
<keyword evidence="3" id="KW-0158">Chromosome</keyword>
<evidence type="ECO:0000313" key="11">
    <source>
        <dbReference type="Proteomes" id="UP000007431"/>
    </source>
</evidence>